<reference evidence="3 4" key="1">
    <citation type="submission" date="2022-05" db="EMBL/GenBank/DDBJ databases">
        <title>Novel Pseudomonas spp. Isolated from a Rainbow Trout Aquaculture Facility.</title>
        <authorList>
            <person name="Testerman T."/>
            <person name="Graf J."/>
        </authorList>
    </citation>
    <scope>NUCLEOTIDE SEQUENCE [LARGE SCALE GENOMIC DNA]</scope>
    <source>
        <strain evidence="3 4">ID681</strain>
    </source>
</reference>
<organism evidence="3 4">
    <name type="scientific">Pseudomonas fontis</name>
    <dbReference type="NCBI Taxonomy" id="2942633"/>
    <lineage>
        <taxon>Bacteria</taxon>
        <taxon>Pseudomonadati</taxon>
        <taxon>Pseudomonadota</taxon>
        <taxon>Gammaproteobacteria</taxon>
        <taxon>Pseudomonadales</taxon>
        <taxon>Pseudomonadaceae</taxon>
        <taxon>Pseudomonas</taxon>
    </lineage>
</organism>
<feature type="transmembrane region" description="Helical" evidence="1">
    <location>
        <begin position="12"/>
        <end position="35"/>
    </location>
</feature>
<feature type="domain" description="Putative cyclic diguanylate phosphodiesterase CSS motif-containing" evidence="2">
    <location>
        <begin position="45"/>
        <end position="223"/>
    </location>
</feature>
<accession>A0ABT5P0N8</accession>
<dbReference type="RefSeq" id="WP_273913436.1">
    <property type="nucleotide sequence ID" value="NZ_JAMDGX010000084.1"/>
</dbReference>
<evidence type="ECO:0000259" key="2">
    <source>
        <dbReference type="Pfam" id="PF12792"/>
    </source>
</evidence>
<keyword evidence="1" id="KW-1133">Transmembrane helix</keyword>
<gene>
    <name evidence="3" type="ORF">M5G11_26175</name>
</gene>
<name>A0ABT5P0N8_9PSED</name>
<comment type="caution">
    <text evidence="3">The sequence shown here is derived from an EMBL/GenBank/DDBJ whole genome shotgun (WGS) entry which is preliminary data.</text>
</comment>
<protein>
    <submittedName>
        <fullName evidence="3">CSS-motif domain-containing protein</fullName>
    </submittedName>
</protein>
<feature type="transmembrane region" description="Helical" evidence="1">
    <location>
        <begin position="236"/>
        <end position="255"/>
    </location>
</feature>
<evidence type="ECO:0000256" key="1">
    <source>
        <dbReference type="SAM" id="Phobius"/>
    </source>
</evidence>
<proteinExistence type="predicted"/>
<evidence type="ECO:0000313" key="3">
    <source>
        <dbReference type="EMBL" id="MDD0994010.1"/>
    </source>
</evidence>
<evidence type="ECO:0000313" key="4">
    <source>
        <dbReference type="Proteomes" id="UP001148203"/>
    </source>
</evidence>
<dbReference type="Pfam" id="PF12792">
    <property type="entry name" value="CSS-motif"/>
    <property type="match status" value="1"/>
</dbReference>
<keyword evidence="1" id="KW-0812">Transmembrane</keyword>
<dbReference type="InterPro" id="IPR024744">
    <property type="entry name" value="CSS-motif_dom"/>
</dbReference>
<keyword evidence="4" id="KW-1185">Reference proteome</keyword>
<sequence>MPPHKLRAGRVLLELLVTLLIGLTPVGCGLLIVVWQVDKQLEEAAEVALRETLHNADGILDEMHAASANVINLTDFPCEKALPRLRTEVVLHPDLRSLVLVRENRAYCSTLHGESQIIVDPGNYFNQRLRLEPGNSVTPDSAVLYYRLQEYPVGVLALSDGKHLQAILDRIMAKVTLVMQFGDTYLWRDGIVAADDLPNHQEQHVLAVSSKYGYTVHAGYPDGHTVKETIANVKQVLPSVLLVGMMTSAAAYWAMFRNGRRPSLAPSRMG</sequence>
<dbReference type="Proteomes" id="UP001148203">
    <property type="component" value="Unassembled WGS sequence"/>
</dbReference>
<keyword evidence="1" id="KW-0472">Membrane</keyword>
<dbReference type="EMBL" id="JAMDGY010000118">
    <property type="protein sequence ID" value="MDD0994010.1"/>
    <property type="molecule type" value="Genomic_DNA"/>
</dbReference>